<dbReference type="InterPro" id="IPR001882">
    <property type="entry name" value="Biotin_BS"/>
</dbReference>
<dbReference type="InterPro" id="IPR011764">
    <property type="entry name" value="Biotin_carboxylation_dom"/>
</dbReference>
<evidence type="ECO:0000313" key="18">
    <source>
        <dbReference type="EMBL" id="KAJ2901377.1"/>
    </source>
</evidence>
<evidence type="ECO:0000256" key="3">
    <source>
        <dbReference type="ARBA" id="ARBA00004742"/>
    </source>
</evidence>
<evidence type="ECO:0000256" key="6">
    <source>
        <dbReference type="ARBA" id="ARBA00022598"/>
    </source>
</evidence>
<dbReference type="NCBIfam" id="NF009554">
    <property type="entry name" value="PRK12999.1"/>
    <property type="match status" value="1"/>
</dbReference>
<dbReference type="FunFam" id="3.30.470.20:FF:000012">
    <property type="entry name" value="Pyruvate carboxylase"/>
    <property type="match status" value="1"/>
</dbReference>
<comment type="caution">
    <text evidence="18">The sequence shown here is derived from an EMBL/GenBank/DDBJ whole genome shotgun (WGS) entry which is preliminary data.</text>
</comment>
<reference evidence="18" key="1">
    <citation type="submission" date="2022-07" db="EMBL/GenBank/DDBJ databases">
        <title>Draft genome sequence of Zalerion maritima ATCC 34329, a (micro)plastics degrading marine fungus.</title>
        <authorList>
            <person name="Paco A."/>
            <person name="Goncalves M.F.M."/>
            <person name="Rocha-Santos T.A.P."/>
            <person name="Alves A."/>
        </authorList>
    </citation>
    <scope>NUCLEOTIDE SEQUENCE</scope>
    <source>
        <strain evidence="18">ATCC 34329</strain>
    </source>
</reference>
<dbReference type="PROSITE" id="PS50975">
    <property type="entry name" value="ATP_GRASP"/>
    <property type="match status" value="1"/>
</dbReference>
<dbReference type="CDD" id="cd06850">
    <property type="entry name" value="biotinyl_domain"/>
    <property type="match status" value="1"/>
</dbReference>
<gene>
    <name evidence="18" type="ORF">MKZ38_001931</name>
</gene>
<dbReference type="InterPro" id="IPR011761">
    <property type="entry name" value="ATP-grasp"/>
</dbReference>
<evidence type="ECO:0000256" key="7">
    <source>
        <dbReference type="ARBA" id="ARBA00022723"/>
    </source>
</evidence>
<feature type="domain" description="Biotin carboxylation" evidence="16">
    <location>
        <begin position="154"/>
        <end position="598"/>
    </location>
</feature>
<dbReference type="PROSITE" id="PS00866">
    <property type="entry name" value="CPSASE_1"/>
    <property type="match status" value="1"/>
</dbReference>
<evidence type="ECO:0000256" key="2">
    <source>
        <dbReference type="ARBA" id="ARBA00002380"/>
    </source>
</evidence>
<evidence type="ECO:0000259" key="14">
    <source>
        <dbReference type="PROSITE" id="PS50968"/>
    </source>
</evidence>
<evidence type="ECO:0000259" key="16">
    <source>
        <dbReference type="PROSITE" id="PS50979"/>
    </source>
</evidence>
<comment type="catalytic activity">
    <reaction evidence="12">
        <text>hydrogencarbonate + pyruvate + ATP = oxaloacetate + ADP + phosphate + H(+)</text>
        <dbReference type="Rhea" id="RHEA:20844"/>
        <dbReference type="ChEBI" id="CHEBI:15361"/>
        <dbReference type="ChEBI" id="CHEBI:15378"/>
        <dbReference type="ChEBI" id="CHEBI:16452"/>
        <dbReference type="ChEBI" id="CHEBI:17544"/>
        <dbReference type="ChEBI" id="CHEBI:30616"/>
        <dbReference type="ChEBI" id="CHEBI:43474"/>
        <dbReference type="ChEBI" id="CHEBI:456216"/>
        <dbReference type="EC" id="6.4.1.1"/>
    </reaction>
</comment>
<dbReference type="PANTHER" id="PTHR43778:SF2">
    <property type="entry name" value="PYRUVATE CARBOXYLASE, MITOCHONDRIAL"/>
    <property type="match status" value="1"/>
</dbReference>
<dbReference type="PANTHER" id="PTHR43778">
    <property type="entry name" value="PYRUVATE CARBOXYLASE"/>
    <property type="match status" value="1"/>
</dbReference>
<dbReference type="PROSITE" id="PS50979">
    <property type="entry name" value="BC"/>
    <property type="match status" value="1"/>
</dbReference>
<sequence length="1302" mass="142864">MATEVTSPGQLPDVFEDDLSPKEAQTVHRIRANSTIMQLNKILEEKSPFVYETIPDEPQPLSSTPRRVAFSSRCIDTNVNKLLGGNQIFRTAHELSLHTIAVFSYEDRLSMHRQSGLPHPLFLRAEQGFGTQTPSTAALMDGPWMPGHVRDSVTISVLELGANSMLGYQYLEVAARLLIGIADSFQTAEADEAYVIGKRGQYTPVGAYLAGDEIIKIALEHGAQMIHPGYGFLSENAGFARNVEKAGLIFVGPSPTVIDSLGDKVSARKLAIAANVPVVPGTEGAVEKFEDVKNFTDEYGFPVIIKAAFGGGGRGMRVVRAEEDLKESFERATSEAKSAFGNGTVFVERFLDKPKHIEVQLLGDNQGNIVHLYERDCSVQRRHQKVVEIAPAKDLPAETRDAILADAVKLAKSVNYRNAGTAEFLVDQMNRYYFIEINPRIQVEHTITEEITGIDVVAAQIQIAAGATLAQLGLTQDRISTRGFAIQCRITTEDPAKQFQPDTGKIEVYRSAGGNGVRLDGGNGFAGAVITPYYDSMLVKCTCHGSTYEIARRKMLRALVEFRIRGVKTNIPFLASLLTHPTFIEGNCWTTFIDDTPQLFDLIGSQNRAQKLLAYLGDVAVNGSSIKGQVGEPKFKGDIIHPELLDPSGSKLDVSQPSPLGWRKVFLEQGPKAFAKAIRDYKGCLLMDTTWRDAHQSLLATRVRTIDLLNIAKETSHAMHNLYSLECWGGATFDVAMRFLYEDPWERLRRMRKLIPNIPFQMLLRGANGVAYASLPDNAIEHFVDQAKKNGVDIFRVFDALNDVNQLEVGIKAVHKAGGIAEGTICYSGDMLNPKKKYNLEYYMDLVDKLVKLDIHVLGIKDMAGVLKPHAATLLIGGIREKYPDLAIHVHTHDSAGTGVASMVACAKAGADAVDAATDSMSGMTSQPSMNAILASLEGTGLDPGLDVQHIRAIDSYWAQLRLLYSPFEAHLSGPDPEVYEHEIPGGQLTNMMFQASQLGLGSQWAQTKKAYEHANDLLGDIVKVTPTSKVVGDLAQFMVSNKLSSEDVKARASELDFPGSVLEFLEGMMGQPYGGFPEPLRSDALRNRRKLDKRPGLFLDPVDFTKIKRDLNKKFGAPITECDLAAYTMYPKVFEDYKKFVNKFGDLSVLPTKYFLSRPEIGEEFHVELEKGKVLILKLLAVGPLSETTGQREVFYEMNGEVRQVSVEDQLASVENVSRPKADPADSSQVGAPMAGVLVELRVHEGHEVKKGDPLAVLSAMKMEMVISAPHNGVVSGLAVREGDSVDGSDLVCRIVKSDKH</sequence>
<dbReference type="SUPFAM" id="SSF51569">
    <property type="entry name" value="Aldolase"/>
    <property type="match status" value="1"/>
</dbReference>
<dbReference type="SUPFAM" id="SSF56059">
    <property type="entry name" value="Glutathione synthetase ATP-binding domain-like"/>
    <property type="match status" value="1"/>
</dbReference>
<keyword evidence="11" id="KW-0511">Multifunctional enzyme</keyword>
<dbReference type="GO" id="GO:0046872">
    <property type="term" value="F:metal ion binding"/>
    <property type="evidence" value="ECO:0007669"/>
    <property type="project" value="UniProtKB-KW"/>
</dbReference>
<accession>A0AAD5WSV2</accession>
<dbReference type="FunFam" id="3.30.1490.20:FF:000018">
    <property type="entry name" value="Biotin carboxylase"/>
    <property type="match status" value="1"/>
</dbReference>
<dbReference type="Pfam" id="PF00289">
    <property type="entry name" value="Biotin_carb_N"/>
    <property type="match status" value="1"/>
</dbReference>
<dbReference type="InterPro" id="IPR000089">
    <property type="entry name" value="Biotin_lipoyl"/>
</dbReference>
<feature type="domain" description="ATP-grasp" evidence="15">
    <location>
        <begin position="268"/>
        <end position="465"/>
    </location>
</feature>
<dbReference type="Gene3D" id="2.40.50.100">
    <property type="match status" value="1"/>
</dbReference>
<dbReference type="SUPFAM" id="SSF51246">
    <property type="entry name" value="Rudiment single hybrid motif"/>
    <property type="match status" value="1"/>
</dbReference>
<keyword evidence="8 13" id="KW-0547">Nucleotide-binding</keyword>
<dbReference type="InterPro" id="IPR005479">
    <property type="entry name" value="CPAse_ATP-bd"/>
</dbReference>
<dbReference type="InterPro" id="IPR005481">
    <property type="entry name" value="BC-like_N"/>
</dbReference>
<keyword evidence="5" id="KW-0312">Gluconeogenesis</keyword>
<keyword evidence="10" id="KW-0092">Biotin</keyword>
<dbReference type="SUPFAM" id="SSF52440">
    <property type="entry name" value="PreATP-grasp domain"/>
    <property type="match status" value="1"/>
</dbReference>
<evidence type="ECO:0000256" key="11">
    <source>
        <dbReference type="ARBA" id="ARBA00023268"/>
    </source>
</evidence>
<evidence type="ECO:0000256" key="1">
    <source>
        <dbReference type="ARBA" id="ARBA00001953"/>
    </source>
</evidence>
<comment type="pathway">
    <text evidence="3">Carbohydrate biosynthesis; gluconeogenesis.</text>
</comment>
<dbReference type="NCBIfam" id="NF006761">
    <property type="entry name" value="PRK09282.1"/>
    <property type="match status" value="1"/>
</dbReference>
<name>A0AAD5WSV2_9PEZI</name>
<dbReference type="GO" id="GO:0005524">
    <property type="term" value="F:ATP binding"/>
    <property type="evidence" value="ECO:0007669"/>
    <property type="project" value="UniProtKB-UniRule"/>
</dbReference>
<evidence type="ECO:0000313" key="19">
    <source>
        <dbReference type="Proteomes" id="UP001201980"/>
    </source>
</evidence>
<dbReference type="Pfam" id="PF00364">
    <property type="entry name" value="Biotin_lipoyl"/>
    <property type="match status" value="1"/>
</dbReference>
<feature type="domain" description="Lipoyl-binding" evidence="14">
    <location>
        <begin position="1222"/>
        <end position="1297"/>
    </location>
</feature>
<dbReference type="Pfam" id="PF00682">
    <property type="entry name" value="HMGL-like"/>
    <property type="match status" value="1"/>
</dbReference>
<comment type="function">
    <text evidence="2">Pyruvate carboxylase catalyzes a 2-step reaction, involving the ATP-dependent carboxylation of the covalently attached biotin in the first step and the transfer of the carboxyl group to pyruvate in the second.</text>
</comment>
<dbReference type="InterPro" id="IPR000891">
    <property type="entry name" value="PYR_CT"/>
</dbReference>
<dbReference type="InterPro" id="IPR011054">
    <property type="entry name" value="Rudment_hybrid_motif"/>
</dbReference>
<dbReference type="GO" id="GO:0004736">
    <property type="term" value="F:pyruvate carboxylase activity"/>
    <property type="evidence" value="ECO:0007669"/>
    <property type="project" value="UniProtKB-EC"/>
</dbReference>
<dbReference type="GO" id="GO:0006094">
    <property type="term" value="P:gluconeogenesis"/>
    <property type="evidence" value="ECO:0007669"/>
    <property type="project" value="UniProtKB-KW"/>
</dbReference>
<dbReference type="FunFam" id="2.40.50.100:FF:000003">
    <property type="entry name" value="Acetyl-CoA carboxylase biotin carboxyl carrier protein"/>
    <property type="match status" value="1"/>
</dbReference>
<keyword evidence="9 13" id="KW-0067">ATP-binding</keyword>
<evidence type="ECO:0000256" key="5">
    <source>
        <dbReference type="ARBA" id="ARBA00022432"/>
    </source>
</evidence>
<dbReference type="NCBIfam" id="TIGR01235">
    <property type="entry name" value="pyruv_carbox"/>
    <property type="match status" value="1"/>
</dbReference>
<dbReference type="EC" id="6.4.1.1" evidence="4"/>
<dbReference type="GO" id="GO:0005737">
    <property type="term" value="C:cytoplasm"/>
    <property type="evidence" value="ECO:0007669"/>
    <property type="project" value="TreeGrafter"/>
</dbReference>
<dbReference type="EMBL" id="JAKWBI020000155">
    <property type="protein sequence ID" value="KAJ2901377.1"/>
    <property type="molecule type" value="Genomic_DNA"/>
</dbReference>
<organism evidence="18 19">
    <name type="scientific">Zalerion maritima</name>
    <dbReference type="NCBI Taxonomy" id="339359"/>
    <lineage>
        <taxon>Eukaryota</taxon>
        <taxon>Fungi</taxon>
        <taxon>Dikarya</taxon>
        <taxon>Ascomycota</taxon>
        <taxon>Pezizomycotina</taxon>
        <taxon>Sordariomycetes</taxon>
        <taxon>Lulworthiomycetidae</taxon>
        <taxon>Lulworthiales</taxon>
        <taxon>Lulworthiaceae</taxon>
        <taxon>Zalerion</taxon>
    </lineage>
</organism>
<comment type="cofactor">
    <cofactor evidence="1">
        <name>biotin</name>
        <dbReference type="ChEBI" id="CHEBI:57586"/>
    </cofactor>
</comment>
<dbReference type="InterPro" id="IPR003379">
    <property type="entry name" value="Carboxylase_cons_dom"/>
</dbReference>
<dbReference type="InterPro" id="IPR013785">
    <property type="entry name" value="Aldolase_TIM"/>
</dbReference>
<keyword evidence="18" id="KW-0670">Pyruvate</keyword>
<evidence type="ECO:0000256" key="8">
    <source>
        <dbReference type="ARBA" id="ARBA00022741"/>
    </source>
</evidence>
<dbReference type="Proteomes" id="UP001201980">
    <property type="component" value="Unassembled WGS sequence"/>
</dbReference>
<keyword evidence="19" id="KW-1185">Reference proteome</keyword>
<proteinExistence type="predicted"/>
<dbReference type="PROSITE" id="PS00188">
    <property type="entry name" value="BIOTIN"/>
    <property type="match status" value="1"/>
</dbReference>
<evidence type="ECO:0000256" key="9">
    <source>
        <dbReference type="ARBA" id="ARBA00022840"/>
    </source>
</evidence>
<dbReference type="PROSITE" id="PS50968">
    <property type="entry name" value="BIOTINYL_LIPOYL"/>
    <property type="match status" value="1"/>
</dbReference>
<dbReference type="PROSITE" id="PS00867">
    <property type="entry name" value="CPSASE_2"/>
    <property type="match status" value="1"/>
</dbReference>
<dbReference type="Pfam" id="PF02785">
    <property type="entry name" value="Biotin_carb_C"/>
    <property type="match status" value="1"/>
</dbReference>
<dbReference type="SUPFAM" id="SSF51230">
    <property type="entry name" value="Single hybrid motif"/>
    <property type="match status" value="1"/>
</dbReference>
<dbReference type="Pfam" id="PF02786">
    <property type="entry name" value="CPSase_L_D2"/>
    <property type="match status" value="1"/>
</dbReference>
<dbReference type="Gene3D" id="3.30.470.20">
    <property type="entry name" value="ATP-grasp fold, B domain"/>
    <property type="match status" value="1"/>
</dbReference>
<dbReference type="FunFam" id="3.20.20.70:FF:000033">
    <property type="entry name" value="Pyruvate carboxylase"/>
    <property type="match status" value="1"/>
</dbReference>
<evidence type="ECO:0000256" key="10">
    <source>
        <dbReference type="ARBA" id="ARBA00023267"/>
    </source>
</evidence>
<evidence type="ECO:0000256" key="12">
    <source>
        <dbReference type="ARBA" id="ARBA00049382"/>
    </source>
</evidence>
<evidence type="ECO:0000256" key="13">
    <source>
        <dbReference type="PROSITE-ProRule" id="PRU00409"/>
    </source>
</evidence>
<evidence type="ECO:0000256" key="4">
    <source>
        <dbReference type="ARBA" id="ARBA00013057"/>
    </source>
</evidence>
<evidence type="ECO:0000259" key="17">
    <source>
        <dbReference type="PROSITE" id="PS50991"/>
    </source>
</evidence>
<evidence type="ECO:0000259" key="15">
    <source>
        <dbReference type="PROSITE" id="PS50975"/>
    </source>
</evidence>
<dbReference type="PROSITE" id="PS50991">
    <property type="entry name" value="PYR_CT"/>
    <property type="match status" value="1"/>
</dbReference>
<dbReference type="Gene3D" id="3.20.20.70">
    <property type="entry name" value="Aldolase class I"/>
    <property type="match status" value="1"/>
</dbReference>
<dbReference type="SUPFAM" id="SSF89000">
    <property type="entry name" value="post-HMGL domain-like"/>
    <property type="match status" value="1"/>
</dbReference>
<dbReference type="Pfam" id="PF02436">
    <property type="entry name" value="PYC_OADA"/>
    <property type="match status" value="1"/>
</dbReference>
<dbReference type="SMART" id="SM00878">
    <property type="entry name" value="Biotin_carb_C"/>
    <property type="match status" value="1"/>
</dbReference>
<keyword evidence="6" id="KW-0436">Ligase</keyword>
<keyword evidence="7" id="KW-0479">Metal-binding</keyword>
<dbReference type="InterPro" id="IPR011053">
    <property type="entry name" value="Single_hybrid_motif"/>
</dbReference>
<protein>
    <recommendedName>
        <fullName evidence="4">pyruvate carboxylase</fullName>
        <ecNumber evidence="4">6.4.1.1</ecNumber>
    </recommendedName>
</protein>
<dbReference type="InterPro" id="IPR055268">
    <property type="entry name" value="PCB-like"/>
</dbReference>
<dbReference type="InterPro" id="IPR005930">
    <property type="entry name" value="Pyruv_COase"/>
</dbReference>
<dbReference type="InterPro" id="IPR016185">
    <property type="entry name" value="PreATP-grasp_dom_sf"/>
</dbReference>
<feature type="domain" description="Pyruvate carboxyltransferase" evidence="17">
    <location>
        <begin position="684"/>
        <end position="952"/>
    </location>
</feature>
<dbReference type="InterPro" id="IPR005482">
    <property type="entry name" value="Biotin_COase_C"/>
</dbReference>
<dbReference type="CDD" id="cd07937">
    <property type="entry name" value="DRE_TIM_PC_TC_5S"/>
    <property type="match status" value="1"/>
</dbReference>